<reference evidence="2 3" key="1">
    <citation type="submission" date="2019-08" db="EMBL/GenBank/DDBJ databases">
        <title>Ulvibacter marinistellae sp. nov., isolated from a starfish, Patiria pectinifera.</title>
        <authorList>
            <person name="Kawano K."/>
            <person name="Ushijima N."/>
            <person name="Kihara M."/>
            <person name="Itoh H."/>
        </authorList>
    </citation>
    <scope>NUCLEOTIDE SEQUENCE [LARGE SCALE GENOMIC DNA]</scope>
    <source>
        <strain evidence="2 3">KK4</strain>
    </source>
</reference>
<organism evidence="2 3">
    <name type="scientific">Patiriisocius marinistellae</name>
    <dbReference type="NCBI Taxonomy" id="2494560"/>
    <lineage>
        <taxon>Bacteria</taxon>
        <taxon>Pseudomonadati</taxon>
        <taxon>Bacteroidota</taxon>
        <taxon>Flavobacteriia</taxon>
        <taxon>Flavobacteriales</taxon>
        <taxon>Flavobacteriaceae</taxon>
        <taxon>Patiriisocius</taxon>
    </lineage>
</organism>
<name>A0A5J4G2I9_9FLAO</name>
<keyword evidence="3" id="KW-1185">Reference proteome</keyword>
<comment type="caution">
    <text evidence="2">The sequence shown here is derived from an EMBL/GenBank/DDBJ whole genome shotgun (WGS) entry which is preliminary data.</text>
</comment>
<dbReference type="Proteomes" id="UP000326994">
    <property type="component" value="Unassembled WGS sequence"/>
</dbReference>
<keyword evidence="1" id="KW-1133">Transmembrane helix</keyword>
<feature type="transmembrane region" description="Helical" evidence="1">
    <location>
        <begin position="48"/>
        <end position="69"/>
    </location>
</feature>
<evidence type="ECO:0000256" key="1">
    <source>
        <dbReference type="SAM" id="Phobius"/>
    </source>
</evidence>
<evidence type="ECO:0000313" key="2">
    <source>
        <dbReference type="EMBL" id="GEQ86936.1"/>
    </source>
</evidence>
<dbReference type="AlphaFoldDB" id="A0A5J4G2I9"/>
<gene>
    <name evidence="2" type="ORF">ULMS_24440</name>
</gene>
<sequence length="79" mass="9357">MFKRIINYKGFWKSVLILGVSFGVILFLLKWAFSGFSFENLSPTPRFFIGWAMTSLFYGLIMTFIKFWAKLKEKDNRSK</sequence>
<protein>
    <submittedName>
        <fullName evidence="2">Uncharacterized protein</fullName>
    </submittedName>
</protein>
<dbReference type="EMBL" id="BKCF01000005">
    <property type="protein sequence ID" value="GEQ86936.1"/>
    <property type="molecule type" value="Genomic_DNA"/>
</dbReference>
<keyword evidence="1" id="KW-0472">Membrane</keyword>
<keyword evidence="1" id="KW-0812">Transmembrane</keyword>
<feature type="transmembrane region" description="Helical" evidence="1">
    <location>
        <begin position="12"/>
        <end position="33"/>
    </location>
</feature>
<accession>A0A5J4G2I9</accession>
<evidence type="ECO:0000313" key="3">
    <source>
        <dbReference type="Proteomes" id="UP000326994"/>
    </source>
</evidence>
<proteinExistence type="predicted"/>